<protein>
    <submittedName>
        <fullName evidence="1">Uncharacterized protein</fullName>
    </submittedName>
</protein>
<dbReference type="AlphaFoldDB" id="A0A2A2H7P7"/>
<dbReference type="OrthoDB" id="372470at2157"/>
<sequence>MTFAKWVKIILKNPVIKDKRETDELIYTVGESFDKNLGKINQIHINGDQIVISCNSPENNEMISVGIPINSNVLKYYYGKNSMKIS</sequence>
<dbReference type="Proteomes" id="UP000217784">
    <property type="component" value="Unassembled WGS sequence"/>
</dbReference>
<proteinExistence type="predicted"/>
<evidence type="ECO:0000313" key="1">
    <source>
        <dbReference type="EMBL" id="PAV05290.1"/>
    </source>
</evidence>
<reference evidence="1 2" key="1">
    <citation type="journal article" date="2017" name="BMC Genomics">
        <title>Genomic analysis of methanogenic archaea reveals a shift towards energy conservation.</title>
        <authorList>
            <person name="Gilmore S.P."/>
            <person name="Henske J.K."/>
            <person name="Sexton J.A."/>
            <person name="Solomon K.V."/>
            <person name="Seppala S."/>
            <person name="Yoo J.I."/>
            <person name="Huyett L.M."/>
            <person name="Pressman A."/>
            <person name="Cogan J.Z."/>
            <person name="Kivenson V."/>
            <person name="Peng X."/>
            <person name="Tan Y."/>
            <person name="Valentine D.L."/>
            <person name="O'Malley M.A."/>
        </authorList>
    </citation>
    <scope>NUCLEOTIDE SEQUENCE [LARGE SCALE GENOMIC DNA]</scope>
    <source>
        <strain evidence="1 2">M.o.H.</strain>
    </source>
</reference>
<comment type="caution">
    <text evidence="1">The sequence shown here is derived from an EMBL/GenBank/DDBJ whole genome shotgun (WGS) entry which is preliminary data.</text>
</comment>
<keyword evidence="2" id="KW-1185">Reference proteome</keyword>
<dbReference type="EMBL" id="LMVM01000009">
    <property type="protein sequence ID" value="PAV05290.1"/>
    <property type="molecule type" value="Genomic_DNA"/>
</dbReference>
<name>A0A2A2H7P7_METBR</name>
<dbReference type="RefSeq" id="WP_069583197.1">
    <property type="nucleotide sequence ID" value="NZ_LMVM01000009.1"/>
</dbReference>
<gene>
    <name evidence="1" type="ORF">ASJ80_09590</name>
</gene>
<evidence type="ECO:0000313" key="2">
    <source>
        <dbReference type="Proteomes" id="UP000217784"/>
    </source>
</evidence>
<organism evidence="1 2">
    <name type="scientific">Methanobacterium bryantii</name>
    <dbReference type="NCBI Taxonomy" id="2161"/>
    <lineage>
        <taxon>Archaea</taxon>
        <taxon>Methanobacteriati</taxon>
        <taxon>Methanobacteriota</taxon>
        <taxon>Methanomada group</taxon>
        <taxon>Methanobacteria</taxon>
        <taxon>Methanobacteriales</taxon>
        <taxon>Methanobacteriaceae</taxon>
        <taxon>Methanobacterium</taxon>
    </lineage>
</organism>
<accession>A0A2A2H7P7</accession>